<dbReference type="InterPro" id="IPR024981">
    <property type="entry name" value="DUF3887"/>
</dbReference>
<gene>
    <name evidence="2" type="ORF">HGG79_18610</name>
</gene>
<dbReference type="Pfam" id="PF13026">
    <property type="entry name" value="DUF3887"/>
    <property type="match status" value="1"/>
</dbReference>
<dbReference type="AlphaFoldDB" id="A0A923J200"/>
<dbReference type="Gene3D" id="3.10.450.590">
    <property type="match status" value="1"/>
</dbReference>
<proteinExistence type="predicted"/>
<sequence>MKMKKLSRFIAIILCIIVLGGCGAKKLSSDYSEDKLKTASEEIISDLDNEKYDDVVAKFDSVLKDKLPASKLKEVWGDFKNLGKYDSISNIAFQEKNNNAVVVATAKYEKGKIIFTLSFNKDMKLNGIFMK</sequence>
<keyword evidence="3" id="KW-1185">Reference proteome</keyword>
<organism evidence="2 3">
    <name type="scientific">Clostridium tetanomorphum</name>
    <dbReference type="NCBI Taxonomy" id="1553"/>
    <lineage>
        <taxon>Bacteria</taxon>
        <taxon>Bacillati</taxon>
        <taxon>Bacillota</taxon>
        <taxon>Clostridia</taxon>
        <taxon>Eubacteriales</taxon>
        <taxon>Clostridiaceae</taxon>
        <taxon>Clostridium</taxon>
    </lineage>
</organism>
<reference evidence="2 3" key="1">
    <citation type="submission" date="2020-04" db="EMBL/GenBank/DDBJ databases">
        <title>Genomic insights into acetone-butanol-ethanol (ABE) fermentation by sequencing solventogenic clostridia strains.</title>
        <authorList>
            <person name="Brown S."/>
        </authorList>
    </citation>
    <scope>NUCLEOTIDE SEQUENCE [LARGE SCALE GENOMIC DNA]</scope>
    <source>
        <strain evidence="2 3">DJ011</strain>
    </source>
</reference>
<evidence type="ECO:0000313" key="2">
    <source>
        <dbReference type="EMBL" id="MBC2399761.1"/>
    </source>
</evidence>
<name>A0A923J200_CLOTT</name>
<dbReference type="Proteomes" id="UP000563151">
    <property type="component" value="Unassembled WGS sequence"/>
</dbReference>
<protein>
    <submittedName>
        <fullName evidence="2">DUF3887 domain-containing protein</fullName>
    </submittedName>
</protein>
<evidence type="ECO:0000313" key="3">
    <source>
        <dbReference type="Proteomes" id="UP000563151"/>
    </source>
</evidence>
<feature type="domain" description="DUF3887" evidence="1">
    <location>
        <begin position="40"/>
        <end position="127"/>
    </location>
</feature>
<evidence type="ECO:0000259" key="1">
    <source>
        <dbReference type="Pfam" id="PF13026"/>
    </source>
</evidence>
<accession>A0A923J200</accession>
<dbReference type="PROSITE" id="PS51257">
    <property type="entry name" value="PROKAR_LIPOPROTEIN"/>
    <property type="match status" value="1"/>
</dbReference>
<dbReference type="EMBL" id="JAAZWO010000035">
    <property type="protein sequence ID" value="MBC2399761.1"/>
    <property type="molecule type" value="Genomic_DNA"/>
</dbReference>
<comment type="caution">
    <text evidence="2">The sequence shown here is derived from an EMBL/GenBank/DDBJ whole genome shotgun (WGS) entry which is preliminary data.</text>
</comment>